<accession>X1E132</accession>
<dbReference type="GO" id="GO:0009116">
    <property type="term" value="P:nucleoside metabolic process"/>
    <property type="evidence" value="ECO:0007669"/>
    <property type="project" value="InterPro"/>
</dbReference>
<dbReference type="SUPFAM" id="SSF53167">
    <property type="entry name" value="Purine and uridine phosphorylases"/>
    <property type="match status" value="1"/>
</dbReference>
<dbReference type="EMBL" id="BART01030096">
    <property type="protein sequence ID" value="GAH14130.1"/>
    <property type="molecule type" value="Genomic_DNA"/>
</dbReference>
<proteinExistence type="predicted"/>
<name>X1E132_9ZZZZ</name>
<dbReference type="Pfam" id="PF01048">
    <property type="entry name" value="PNP_UDP_1"/>
    <property type="match status" value="1"/>
</dbReference>
<dbReference type="InterPro" id="IPR000845">
    <property type="entry name" value="Nucleoside_phosphorylase_d"/>
</dbReference>
<reference evidence="2" key="1">
    <citation type="journal article" date="2014" name="Front. Microbiol.">
        <title>High frequency of phylogenetically diverse reductive dehalogenase-homologous genes in deep subseafloor sedimentary metagenomes.</title>
        <authorList>
            <person name="Kawai M."/>
            <person name="Futagami T."/>
            <person name="Toyoda A."/>
            <person name="Takaki Y."/>
            <person name="Nishi S."/>
            <person name="Hori S."/>
            <person name="Arai W."/>
            <person name="Tsubouchi T."/>
            <person name="Morono Y."/>
            <person name="Uchiyama I."/>
            <person name="Ito T."/>
            <person name="Fujiyama A."/>
            <person name="Inagaki F."/>
            <person name="Takami H."/>
        </authorList>
    </citation>
    <scope>NUCLEOTIDE SEQUENCE</scope>
    <source>
        <strain evidence="2">Expedition CK06-06</strain>
    </source>
</reference>
<evidence type="ECO:0000313" key="2">
    <source>
        <dbReference type="EMBL" id="GAH14130.1"/>
    </source>
</evidence>
<dbReference type="GO" id="GO:0003824">
    <property type="term" value="F:catalytic activity"/>
    <property type="evidence" value="ECO:0007669"/>
    <property type="project" value="InterPro"/>
</dbReference>
<protein>
    <recommendedName>
        <fullName evidence="1">Nucleoside phosphorylase domain-containing protein</fullName>
    </recommendedName>
</protein>
<dbReference type="InterPro" id="IPR035994">
    <property type="entry name" value="Nucleoside_phosphorylase_sf"/>
</dbReference>
<evidence type="ECO:0000259" key="1">
    <source>
        <dbReference type="Pfam" id="PF01048"/>
    </source>
</evidence>
<organism evidence="2">
    <name type="scientific">marine sediment metagenome</name>
    <dbReference type="NCBI Taxonomy" id="412755"/>
    <lineage>
        <taxon>unclassified sequences</taxon>
        <taxon>metagenomes</taxon>
        <taxon>ecological metagenomes</taxon>
    </lineage>
</organism>
<dbReference type="AlphaFoldDB" id="X1E132"/>
<feature type="domain" description="Nucleoside phosphorylase" evidence="1">
    <location>
        <begin position="38"/>
        <end position="143"/>
    </location>
</feature>
<sequence length="191" mass="21324">MLNRIKSELLNVGLKFISVDEKIVRMLLETSPSNVNEIVILPAIKIVMKKILQKLQNKRNYGRVYNGEINNVRVSVIRSLIGAPNCAITVECLRRCKTKLIIRVDTCGGVETPNMKVGIGNILIPKLAFCDEGTSPQYIRENPSLANDLDAVPNPFTKFQNLLTGNQTIFISRPNINLNEVFLNSGDTLFP</sequence>
<dbReference type="Gene3D" id="3.40.50.1580">
    <property type="entry name" value="Nucleoside phosphorylase domain"/>
    <property type="match status" value="1"/>
</dbReference>
<comment type="caution">
    <text evidence="2">The sequence shown here is derived from an EMBL/GenBank/DDBJ whole genome shotgun (WGS) entry which is preliminary data.</text>
</comment>
<gene>
    <name evidence="2" type="ORF">S01H4_52634</name>
</gene>
<feature type="non-terminal residue" evidence="2">
    <location>
        <position position="191"/>
    </location>
</feature>